<reference evidence="1" key="1">
    <citation type="submission" date="2022-03" db="EMBL/GenBank/DDBJ databases">
        <title>Draft genome sequence of Aduncisulcus paluster, a free-living microaerophilic Fornicata.</title>
        <authorList>
            <person name="Yuyama I."/>
            <person name="Kume K."/>
            <person name="Tamura T."/>
            <person name="Inagaki Y."/>
            <person name="Hashimoto T."/>
        </authorList>
    </citation>
    <scope>NUCLEOTIDE SEQUENCE</scope>
    <source>
        <strain evidence="1">NY0171</strain>
    </source>
</reference>
<name>A0ABQ5KH29_9EUKA</name>
<dbReference type="EMBL" id="BQXS01009078">
    <property type="protein sequence ID" value="GKT30793.1"/>
    <property type="molecule type" value="Genomic_DNA"/>
</dbReference>
<sequence>MTLTDPVDGYLHLTGGGFAIGNSRMSFSGTKLTLDGSVDDLDLYVTGDFTADGSATIGDYTLTSGDTALTIDGSIIV</sequence>
<evidence type="ECO:0000313" key="2">
    <source>
        <dbReference type="Proteomes" id="UP001057375"/>
    </source>
</evidence>
<accession>A0ABQ5KH29</accession>
<dbReference type="Proteomes" id="UP001057375">
    <property type="component" value="Unassembled WGS sequence"/>
</dbReference>
<protein>
    <submittedName>
        <fullName evidence="1">Uncharacterized protein</fullName>
    </submittedName>
</protein>
<evidence type="ECO:0000313" key="1">
    <source>
        <dbReference type="EMBL" id="GKT30793.1"/>
    </source>
</evidence>
<feature type="non-terminal residue" evidence="1">
    <location>
        <position position="77"/>
    </location>
</feature>
<comment type="caution">
    <text evidence="1">The sequence shown here is derived from an EMBL/GenBank/DDBJ whole genome shotgun (WGS) entry which is preliminary data.</text>
</comment>
<gene>
    <name evidence="1" type="ORF">ADUPG1_005642</name>
</gene>
<organism evidence="1 2">
    <name type="scientific">Aduncisulcus paluster</name>
    <dbReference type="NCBI Taxonomy" id="2918883"/>
    <lineage>
        <taxon>Eukaryota</taxon>
        <taxon>Metamonada</taxon>
        <taxon>Carpediemonas-like organisms</taxon>
        <taxon>Aduncisulcus</taxon>
    </lineage>
</organism>
<proteinExistence type="predicted"/>
<keyword evidence="2" id="KW-1185">Reference proteome</keyword>